<organism evidence="9 10">
    <name type="scientific">Tagetes erecta</name>
    <name type="common">African marigold</name>
    <dbReference type="NCBI Taxonomy" id="13708"/>
    <lineage>
        <taxon>Eukaryota</taxon>
        <taxon>Viridiplantae</taxon>
        <taxon>Streptophyta</taxon>
        <taxon>Embryophyta</taxon>
        <taxon>Tracheophyta</taxon>
        <taxon>Spermatophyta</taxon>
        <taxon>Magnoliopsida</taxon>
        <taxon>eudicotyledons</taxon>
        <taxon>Gunneridae</taxon>
        <taxon>Pentapetalae</taxon>
        <taxon>asterids</taxon>
        <taxon>campanulids</taxon>
        <taxon>Asterales</taxon>
        <taxon>Asteraceae</taxon>
        <taxon>Asteroideae</taxon>
        <taxon>Heliantheae alliance</taxon>
        <taxon>Tageteae</taxon>
        <taxon>Tagetes</taxon>
    </lineage>
</organism>
<keyword evidence="10" id="KW-1185">Reference proteome</keyword>
<feature type="binding site" description="axial binding residue" evidence="7">
    <location>
        <position position="188"/>
    </location>
    <ligand>
        <name>heme</name>
        <dbReference type="ChEBI" id="CHEBI:30413"/>
    </ligand>
    <ligandPart>
        <name>Fe</name>
        <dbReference type="ChEBI" id="CHEBI:18248"/>
    </ligandPart>
</feature>
<evidence type="ECO:0000256" key="1">
    <source>
        <dbReference type="ARBA" id="ARBA00004167"/>
    </source>
</evidence>
<dbReference type="SUPFAM" id="SSF48264">
    <property type="entry name" value="Cytochrome P450"/>
    <property type="match status" value="1"/>
</dbReference>
<dbReference type="GO" id="GO:0016020">
    <property type="term" value="C:membrane"/>
    <property type="evidence" value="ECO:0007669"/>
    <property type="project" value="UniProtKB-SubCell"/>
</dbReference>
<dbReference type="PROSITE" id="PS00086">
    <property type="entry name" value="CYTOCHROME_P450"/>
    <property type="match status" value="1"/>
</dbReference>
<keyword evidence="7 8" id="KW-0408">Iron</keyword>
<evidence type="ECO:0000313" key="9">
    <source>
        <dbReference type="EMBL" id="KAK1433478.1"/>
    </source>
</evidence>
<keyword evidence="7 8" id="KW-0479">Metal-binding</keyword>
<evidence type="ECO:0000256" key="4">
    <source>
        <dbReference type="ARBA" id="ARBA00022989"/>
    </source>
</evidence>
<keyword evidence="3" id="KW-0812">Transmembrane</keyword>
<dbReference type="InterPro" id="IPR002401">
    <property type="entry name" value="Cyt_P450_E_grp-I"/>
</dbReference>
<dbReference type="PRINTS" id="PR00463">
    <property type="entry name" value="EP450I"/>
</dbReference>
<dbReference type="InterPro" id="IPR050193">
    <property type="entry name" value="Cytochrome_P450_71"/>
</dbReference>
<sequence>MIVDDHNNDTIAEISDAEKDFVHRLIELYSDDHLTKEDVKALIMNVFTGGTETTAVAMEWAMSEIARSPRVMQKLQDEVRRCTGRIRKVNELDITNMTYLKMVVKEAMRLHSPAPWFPHECTSHCQVGGYDVFPGTTAVINAWAIAKDPSTWGDNADDFYPERFENVDVDYGGGSFEMVTFGGGRRSCPAMNTAPATVELVIANLLYWFDWELPDGLKNEDLDMEEEDSIIIDP</sequence>
<protein>
    <recommendedName>
        <fullName evidence="11">Cytochrome P450</fullName>
    </recommendedName>
</protein>
<comment type="similarity">
    <text evidence="2 8">Belongs to the cytochrome P450 family.</text>
</comment>
<comment type="cofactor">
    <cofactor evidence="7">
        <name>heme</name>
        <dbReference type="ChEBI" id="CHEBI:30413"/>
    </cofactor>
</comment>
<evidence type="ECO:0000256" key="6">
    <source>
        <dbReference type="ARBA" id="ARBA00023136"/>
    </source>
</evidence>
<dbReference type="Gene3D" id="1.10.630.10">
    <property type="entry name" value="Cytochrome P450"/>
    <property type="match status" value="1"/>
</dbReference>
<dbReference type="GO" id="GO:0016705">
    <property type="term" value="F:oxidoreductase activity, acting on paired donors, with incorporation or reduction of molecular oxygen"/>
    <property type="evidence" value="ECO:0007669"/>
    <property type="project" value="InterPro"/>
</dbReference>
<dbReference type="InterPro" id="IPR001128">
    <property type="entry name" value="Cyt_P450"/>
</dbReference>
<evidence type="ECO:0000256" key="2">
    <source>
        <dbReference type="ARBA" id="ARBA00010617"/>
    </source>
</evidence>
<dbReference type="PANTHER" id="PTHR47956">
    <property type="entry name" value="CYTOCHROME P450 71B11-RELATED"/>
    <property type="match status" value="1"/>
</dbReference>
<accession>A0AAD8L5M9</accession>
<evidence type="ECO:0000256" key="8">
    <source>
        <dbReference type="RuleBase" id="RU000461"/>
    </source>
</evidence>
<keyword evidence="4" id="KW-1133">Transmembrane helix</keyword>
<dbReference type="AlphaFoldDB" id="A0AAD8L5M9"/>
<comment type="subcellular location">
    <subcellularLocation>
        <location evidence="1">Membrane</location>
        <topology evidence="1">Single-pass membrane protein</topology>
    </subcellularLocation>
</comment>
<evidence type="ECO:0000313" key="10">
    <source>
        <dbReference type="Proteomes" id="UP001229421"/>
    </source>
</evidence>
<dbReference type="PRINTS" id="PR00385">
    <property type="entry name" value="P450"/>
</dbReference>
<dbReference type="InterPro" id="IPR017972">
    <property type="entry name" value="Cyt_P450_CS"/>
</dbReference>
<proteinExistence type="inferred from homology"/>
<dbReference type="PANTHER" id="PTHR47956:SF28">
    <property type="entry name" value="EUPATOLIDE SYNTHASE"/>
    <property type="match status" value="1"/>
</dbReference>
<name>A0AAD8L5M9_TARER</name>
<dbReference type="InterPro" id="IPR036396">
    <property type="entry name" value="Cyt_P450_sf"/>
</dbReference>
<dbReference type="Proteomes" id="UP001229421">
    <property type="component" value="Unassembled WGS sequence"/>
</dbReference>
<keyword evidence="7 8" id="KW-0349">Heme</keyword>
<comment type="caution">
    <text evidence="9">The sequence shown here is derived from an EMBL/GenBank/DDBJ whole genome shotgun (WGS) entry which is preliminary data.</text>
</comment>
<keyword evidence="8" id="KW-0503">Monooxygenase</keyword>
<evidence type="ECO:0008006" key="11">
    <source>
        <dbReference type="Google" id="ProtNLM"/>
    </source>
</evidence>
<dbReference type="GO" id="GO:0020037">
    <property type="term" value="F:heme binding"/>
    <property type="evidence" value="ECO:0007669"/>
    <property type="project" value="InterPro"/>
</dbReference>
<keyword evidence="5 8" id="KW-0560">Oxidoreductase</keyword>
<evidence type="ECO:0000256" key="3">
    <source>
        <dbReference type="ARBA" id="ARBA00022692"/>
    </source>
</evidence>
<keyword evidence="6" id="KW-0472">Membrane</keyword>
<evidence type="ECO:0000256" key="7">
    <source>
        <dbReference type="PIRSR" id="PIRSR602401-1"/>
    </source>
</evidence>
<reference evidence="9" key="1">
    <citation type="journal article" date="2023" name="bioRxiv">
        <title>Improved chromosome-level genome assembly for marigold (Tagetes erecta).</title>
        <authorList>
            <person name="Jiang F."/>
            <person name="Yuan L."/>
            <person name="Wang S."/>
            <person name="Wang H."/>
            <person name="Xu D."/>
            <person name="Wang A."/>
            <person name="Fan W."/>
        </authorList>
    </citation>
    <scope>NUCLEOTIDE SEQUENCE</scope>
    <source>
        <strain evidence="9">WSJ</strain>
        <tissue evidence="9">Leaf</tissue>
    </source>
</reference>
<dbReference type="Pfam" id="PF00067">
    <property type="entry name" value="p450"/>
    <property type="match status" value="1"/>
</dbReference>
<dbReference type="GO" id="GO:0005506">
    <property type="term" value="F:iron ion binding"/>
    <property type="evidence" value="ECO:0007669"/>
    <property type="project" value="InterPro"/>
</dbReference>
<evidence type="ECO:0000256" key="5">
    <source>
        <dbReference type="ARBA" id="ARBA00023002"/>
    </source>
</evidence>
<dbReference type="GO" id="GO:0004497">
    <property type="term" value="F:monooxygenase activity"/>
    <property type="evidence" value="ECO:0007669"/>
    <property type="project" value="UniProtKB-KW"/>
</dbReference>
<dbReference type="EMBL" id="JAUHHV010000002">
    <property type="protein sequence ID" value="KAK1433478.1"/>
    <property type="molecule type" value="Genomic_DNA"/>
</dbReference>
<gene>
    <name evidence="9" type="ORF">QVD17_10388</name>
</gene>